<evidence type="ECO:0000256" key="4">
    <source>
        <dbReference type="ARBA" id="ARBA00023180"/>
    </source>
</evidence>
<keyword evidence="1" id="KW-0768">Sushi</keyword>
<dbReference type="Gene3D" id="2.10.70.10">
    <property type="entry name" value="Complement Module, domain 1"/>
    <property type="match status" value="2"/>
</dbReference>
<protein>
    <recommendedName>
        <fullName evidence="6">Sushi domain-containing protein</fullName>
    </recommendedName>
</protein>
<organism evidence="7 8">
    <name type="scientific">Effrenium voratum</name>
    <dbReference type="NCBI Taxonomy" id="2562239"/>
    <lineage>
        <taxon>Eukaryota</taxon>
        <taxon>Sar</taxon>
        <taxon>Alveolata</taxon>
        <taxon>Dinophyceae</taxon>
        <taxon>Suessiales</taxon>
        <taxon>Symbiodiniaceae</taxon>
        <taxon>Effrenium</taxon>
    </lineage>
</organism>
<keyword evidence="3" id="KW-1015">Disulfide bond</keyword>
<comment type="caution">
    <text evidence="7">The sequence shown here is derived from an EMBL/GenBank/DDBJ whole genome shotgun (WGS) entry which is preliminary data.</text>
</comment>
<keyword evidence="2" id="KW-0677">Repeat</keyword>
<dbReference type="PANTHER" id="PTHR19325">
    <property type="entry name" value="COMPLEMENT COMPONENT-RELATED SUSHI DOMAIN-CONTAINING"/>
    <property type="match status" value="1"/>
</dbReference>
<dbReference type="InterPro" id="IPR000436">
    <property type="entry name" value="Sushi_SCR_CCP_dom"/>
</dbReference>
<dbReference type="PROSITE" id="PS50923">
    <property type="entry name" value="SUSHI"/>
    <property type="match status" value="2"/>
</dbReference>
<evidence type="ECO:0000256" key="2">
    <source>
        <dbReference type="ARBA" id="ARBA00022737"/>
    </source>
</evidence>
<evidence type="ECO:0000256" key="5">
    <source>
        <dbReference type="SAM" id="MobiDB-lite"/>
    </source>
</evidence>
<dbReference type="InterPro" id="IPR035976">
    <property type="entry name" value="Sushi/SCR/CCP_sf"/>
</dbReference>
<dbReference type="EMBL" id="CAUJNA010000786">
    <property type="protein sequence ID" value="CAJ1381182.1"/>
    <property type="molecule type" value="Genomic_DNA"/>
</dbReference>
<dbReference type="SMART" id="SM00032">
    <property type="entry name" value="CCP"/>
    <property type="match status" value="7"/>
</dbReference>
<feature type="domain" description="Sushi" evidence="6">
    <location>
        <begin position="1166"/>
        <end position="1227"/>
    </location>
</feature>
<reference evidence="7" key="1">
    <citation type="submission" date="2023-08" db="EMBL/GenBank/DDBJ databases">
        <authorList>
            <person name="Chen Y."/>
            <person name="Shah S."/>
            <person name="Dougan E. K."/>
            <person name="Thang M."/>
            <person name="Chan C."/>
        </authorList>
    </citation>
    <scope>NUCLEOTIDE SEQUENCE</scope>
</reference>
<sequence>MEFDSIPLRSFWLDQFHAEVTYYPRTAIRGSRYRGDSWDNFLHAIPAQLLYHINGNAVYFVKHPWLVFLEQQLQEEASSENSSVAFDVRMAALTLEAPAFKPELAAAWAASVPPGENPYSDDSLLVGNYANTLLNESFDPGVFVRHGALSNILQNINESVITLAVQSFHELEDSLLLQSLREVNHPFREIIMLSSTASPTQQIQTVSGVSRLHYRVPARASELALCDLADAVETPFFAFTDTFHFVPGSTYVLTADGRPVLPYIPAMSQFCTDFAECVSSLDQAESFFGVRLNFHHDKYETLFETELVIEFCQTWRVAASGLGTLEDCDYQHGPTADDYIAWLISVDKSFNYVPKNKERVGWRPWTTLWSAPPPDVRNCSIYKSGDALERQQGIKECSLYLQESACRSHPNCRFRPIFGAGKCMSSSEYELLPEPVNIVTRTWSSSTSTSTTSSTSTFTSRLTTITPGNTRSSTMTSTLTHTLGTCEEGLPRGAGIDVSDCLERVAGESCQVRCTGLYSGGPAEFLCDGEFIGPEFQCQERTCSTQQLPLGFVTSGCEETRLGEICLVRCPQGFIPGESVWVCAADGQFYGFEPNCQALECGLDTLPEGIGFDASSCKGVLAGESCQVSCSYGFEGEASTFSCQENGALQGFAPICSKKTCAVPEFLQSARFSTTCASIRHGETCVSTCNFGFEGATTQLRCENGVLEGSSPTCTGLACSLQGLVIETGMDISNCSGTRSLESCMLGCFRGYTLAGDPHMTCQPSGQFLQEAFTCIPDSCGDLSQVASFAPPSVGTSCDSLVFGETCSAFCELGWELVGNTSVMVCEGSAVLGGSGFAQYLNGSFVPANETQGPSCQAQVCSQGLPSLKGVIHDCAGKTTGQSCTVSAAHGYEAEPTILTCGPEGSFEGAMPLIRPAACPNAEFPPGIGTTCNGTQVGAECWAYCEAGWFGASRRYECGLNTTLQVGDVEVISCSNTSAGSRRLAEETCFEASIAAIGLSDPRFTHSCTALAHGELCAAHCSAGYAMLESEPQLLVCEDGQIIGGLPSCNPQPCGFGFPSGLGVSHNCSAVPTEQTCTATCEEEYEYLVGGPETFQCMPSGNLLGNTPQCMRKQCNDLQLPPFYQHNCRSKRFGDTCGVNCVAGYHLTGWGSQFRCNGTSWLGSLPDCKPDPCEDISLGGELMGSCEGLRTGESCEVSCASGFEPNSSRLTCHGSGSLQGAIPSCQPALCGGEGQLGLASLAHNCIDVAFGRHCAVYCAPGYEIQGLVQEWRCGLNGTRLELSGPAM</sequence>
<evidence type="ECO:0000256" key="1">
    <source>
        <dbReference type="ARBA" id="ARBA00022659"/>
    </source>
</evidence>
<dbReference type="Proteomes" id="UP001178507">
    <property type="component" value="Unassembled WGS sequence"/>
</dbReference>
<evidence type="ECO:0000259" key="6">
    <source>
        <dbReference type="PROSITE" id="PS50923"/>
    </source>
</evidence>
<keyword evidence="4" id="KW-0325">Glycoprotein</keyword>
<feature type="region of interest" description="Disordered" evidence="5">
    <location>
        <begin position="454"/>
        <end position="476"/>
    </location>
</feature>
<gene>
    <name evidence="7" type="ORF">EVOR1521_LOCUS8957</name>
</gene>
<dbReference type="PANTHER" id="PTHR19325:SF560">
    <property type="entry name" value="SUSHI, VON WILLEBRAND FACTOR TYPE A, EGF AND PENTRAXIN DOMAIN-CONTAINING PROTEIN 1"/>
    <property type="match status" value="1"/>
</dbReference>
<proteinExistence type="predicted"/>
<accession>A0AA36MRC6</accession>
<keyword evidence="8" id="KW-1185">Reference proteome</keyword>
<name>A0AA36MRC6_9DINO</name>
<dbReference type="InterPro" id="IPR050350">
    <property type="entry name" value="Compl-Cell_Adhes-Reg"/>
</dbReference>
<feature type="domain" description="Sushi" evidence="6">
    <location>
        <begin position="1047"/>
        <end position="1112"/>
    </location>
</feature>
<evidence type="ECO:0000313" key="7">
    <source>
        <dbReference type="EMBL" id="CAJ1381182.1"/>
    </source>
</evidence>
<dbReference type="SUPFAM" id="SSF57535">
    <property type="entry name" value="Complement control module/SCR domain"/>
    <property type="match status" value="4"/>
</dbReference>
<evidence type="ECO:0000256" key="3">
    <source>
        <dbReference type="ARBA" id="ARBA00023157"/>
    </source>
</evidence>
<evidence type="ECO:0000313" key="8">
    <source>
        <dbReference type="Proteomes" id="UP001178507"/>
    </source>
</evidence>